<reference evidence="2 3" key="1">
    <citation type="submission" date="2024-06" db="EMBL/GenBank/DDBJ databases">
        <title>The Natural Products Discovery Center: Release of the First 8490 Sequenced Strains for Exploring Actinobacteria Biosynthetic Diversity.</title>
        <authorList>
            <person name="Kalkreuter E."/>
            <person name="Kautsar S.A."/>
            <person name="Yang D."/>
            <person name="Bader C.D."/>
            <person name="Teijaro C.N."/>
            <person name="Fluegel L."/>
            <person name="Davis C.M."/>
            <person name="Simpson J.R."/>
            <person name="Lauterbach L."/>
            <person name="Steele A.D."/>
            <person name="Gui C."/>
            <person name="Meng S."/>
            <person name="Li G."/>
            <person name="Viehrig K."/>
            <person name="Ye F."/>
            <person name="Su P."/>
            <person name="Kiefer A.F."/>
            <person name="Nichols A."/>
            <person name="Cepeda A.J."/>
            <person name="Yan W."/>
            <person name="Fan B."/>
            <person name="Jiang Y."/>
            <person name="Adhikari A."/>
            <person name="Zheng C.-J."/>
            <person name="Schuster L."/>
            <person name="Cowan T.M."/>
            <person name="Smanski M.J."/>
            <person name="Chevrette M.G."/>
            <person name="De Carvalho L.P.S."/>
            <person name="Shen B."/>
        </authorList>
    </citation>
    <scope>NUCLEOTIDE SEQUENCE [LARGE SCALE GENOMIC DNA]</scope>
    <source>
        <strain evidence="2 3">NPDC000155</strain>
    </source>
</reference>
<accession>A0ABV1XX26</accession>
<protein>
    <submittedName>
        <fullName evidence="2">Uncharacterized protein</fullName>
    </submittedName>
</protein>
<dbReference type="PANTHER" id="PTHR36842">
    <property type="entry name" value="PROTEIN TOLB HOMOLOG"/>
    <property type="match status" value="1"/>
</dbReference>
<evidence type="ECO:0000256" key="1">
    <source>
        <dbReference type="SAM" id="SignalP"/>
    </source>
</evidence>
<evidence type="ECO:0000313" key="3">
    <source>
        <dbReference type="Proteomes" id="UP001486207"/>
    </source>
</evidence>
<keyword evidence="1" id="KW-0732">Signal</keyword>
<gene>
    <name evidence="2" type="ORF">ABT384_25665</name>
</gene>
<proteinExistence type="predicted"/>
<dbReference type="RefSeq" id="WP_190072947.1">
    <property type="nucleotide sequence ID" value="NZ_BNBM01000012.1"/>
</dbReference>
<feature type="signal peptide" evidence="1">
    <location>
        <begin position="1"/>
        <end position="21"/>
    </location>
</feature>
<dbReference type="SUPFAM" id="SSF82171">
    <property type="entry name" value="DPP6 N-terminal domain-like"/>
    <property type="match status" value="1"/>
</dbReference>
<organism evidence="2 3">
    <name type="scientific">Streptomyces lanatus</name>
    <dbReference type="NCBI Taxonomy" id="66900"/>
    <lineage>
        <taxon>Bacteria</taxon>
        <taxon>Bacillati</taxon>
        <taxon>Actinomycetota</taxon>
        <taxon>Actinomycetes</taxon>
        <taxon>Kitasatosporales</taxon>
        <taxon>Streptomycetaceae</taxon>
        <taxon>Streptomyces</taxon>
    </lineage>
</organism>
<evidence type="ECO:0000313" key="2">
    <source>
        <dbReference type="EMBL" id="MER7376023.1"/>
    </source>
</evidence>
<dbReference type="Proteomes" id="UP001486207">
    <property type="component" value="Unassembled WGS sequence"/>
</dbReference>
<comment type="caution">
    <text evidence="2">The sequence shown here is derived from an EMBL/GenBank/DDBJ whole genome shotgun (WGS) entry which is preliminary data.</text>
</comment>
<name>A0ABV1XX26_9ACTN</name>
<dbReference type="Gene3D" id="2.120.10.30">
    <property type="entry name" value="TolB, C-terminal domain"/>
    <property type="match status" value="2"/>
</dbReference>
<dbReference type="InterPro" id="IPR011042">
    <property type="entry name" value="6-blade_b-propeller_TolB-like"/>
</dbReference>
<keyword evidence="3" id="KW-1185">Reference proteome</keyword>
<dbReference type="EMBL" id="JBEPFB010000012">
    <property type="protein sequence ID" value="MER7376023.1"/>
    <property type="molecule type" value="Genomic_DNA"/>
</dbReference>
<sequence length="416" mass="44664">MRGTAVAVLAGAMVILSGTSAAPAPTTPRTERITLSSTGEQLQKGTGGPGLSADGRYAVFVTGDSQVVPGDTNERTDVFVRDLRRGTVERINVASDGTQADGSSSYARISADGRYVAFDSSATNLVDWAEPPRNPSDVYVHDRRTGRTERVSVAPDGGSAWVFDNLDMSADGRYIAFDGSSQRMEGDPNNQNVAYVLDRRTGAVKRISDHIPSDWYVFSLALSADGSHLAYVQRHPRGGRHELWLADLRTGEQKLVNATPEGDPTNGSPVGASLSADGSLVAYSSFDESTVPGPPPYTWELYLYDRRTGKTRWVTHEGKGGLGAGVLSPDGRRLAFHTTTPLGEEPTIENVYVRDLRTDRTELVTRTLTGGPQPEGYAAPSAFTRDGRLLSFTSTAPDLVPGDTNGVGDGFLRRLR</sequence>
<feature type="chain" id="PRO_5046632200" evidence="1">
    <location>
        <begin position="22"/>
        <end position="416"/>
    </location>
</feature>